<keyword evidence="2" id="KW-1185">Reference proteome</keyword>
<accession>W5S5N6</accession>
<evidence type="ECO:0000313" key="1">
    <source>
        <dbReference type="EMBL" id="AHH01989.1"/>
    </source>
</evidence>
<proteinExistence type="predicted"/>
<dbReference type="Proteomes" id="UP000202176">
    <property type="component" value="Segment"/>
</dbReference>
<organism evidence="1 2">
    <name type="scientific">Pithovirus sibericum</name>
    <dbReference type="NCBI Taxonomy" id="1450746"/>
    <lineage>
        <taxon>Viruses</taxon>
        <taxon>Pithoviruses</taxon>
        <taxon>Orthopithovirinae</taxon>
        <taxon>Alphapithovirus</taxon>
        <taxon>Alphapithovirus sibericum</taxon>
    </lineage>
</organism>
<sequence>MSRDCKDRNRRNIKALKTGFSIVITVTGLPADYPSAAILPTLLNILSNAGINPKGIQFTLTPDGFLFGFLIFPDKLACFQQIIGTSPINGVPLSSIPGFAPLVNLFPPGTIDTTVTNISIQDALIVVFRHRPDAFIQQTIIAYIEGSGFLINRYFLLDKIAVITSLPTDISPTFDAKLMIGALLPLLGEKYCDKRKKHHRGERERGCDKGRWPNYGQGDCPNFGRGGDCYPGVGGGIPPRFF</sequence>
<dbReference type="GeneID" id="18266450"/>
<gene>
    <name evidence="1" type="ORF">pv_423</name>
</gene>
<dbReference type="KEGG" id="vg:18266450"/>
<reference evidence="1 2" key="1">
    <citation type="journal article" date="2014" name="Proc. Natl. Acad. Sci. U.S.A.">
        <title>Thirty-thousand-year-old distant relative of giant icosahedral DNA viruses with a pandoravirus morphology.</title>
        <authorList>
            <person name="Legendre M."/>
            <person name="Bartoli J."/>
            <person name="Shmakova L."/>
            <person name="Jeudy S."/>
            <person name="Labadie K."/>
            <person name="Adrait A."/>
            <person name="Lescot M."/>
            <person name="Poirot O."/>
            <person name="Bertaux L."/>
            <person name="Bruley C."/>
            <person name="Coute Y."/>
            <person name="Rivkina E."/>
            <person name="Abergel C."/>
            <person name="Claverie J.M."/>
        </authorList>
    </citation>
    <scope>NUCLEOTIDE SEQUENCE [LARGE SCALE GENOMIC DNA]</scope>
    <source>
        <strain evidence="1">P1084-T</strain>
    </source>
</reference>
<dbReference type="OrthoDB" id="38473at10239"/>
<dbReference type="RefSeq" id="YP_009001324.1">
    <property type="nucleotide sequence ID" value="NC_023423.1"/>
</dbReference>
<evidence type="ECO:0000313" key="2">
    <source>
        <dbReference type="Proteomes" id="UP000202176"/>
    </source>
</evidence>
<dbReference type="EMBL" id="KF740664">
    <property type="protein sequence ID" value="AHH01989.1"/>
    <property type="molecule type" value="Genomic_DNA"/>
</dbReference>
<name>W5S5N6_9VIRU</name>
<protein>
    <submittedName>
        <fullName evidence="1">Uncharacterized protein</fullName>
    </submittedName>
</protein>